<dbReference type="FunFam" id="2.40.50.100:FF:000003">
    <property type="entry name" value="Acetyl-CoA carboxylase biotin carboxyl carrier protein"/>
    <property type="match status" value="1"/>
</dbReference>
<evidence type="ECO:0000256" key="3">
    <source>
        <dbReference type="ARBA" id="ARBA00022516"/>
    </source>
</evidence>
<evidence type="ECO:0000313" key="12">
    <source>
        <dbReference type="Proteomes" id="UP000267250"/>
    </source>
</evidence>
<evidence type="ECO:0000256" key="2">
    <source>
        <dbReference type="ARBA" id="ARBA00017562"/>
    </source>
</evidence>
<comment type="function">
    <text evidence="8">This protein is a component of the acetyl coenzyme A carboxylase complex; first, biotin carboxylase catalyzes the carboxylation of the carrier protein and then the transcarboxylase transfers the carboxyl group to form malonyl-CoA.</text>
</comment>
<dbReference type="EMBL" id="CP016379">
    <property type="protein sequence ID" value="AZR73542.1"/>
    <property type="molecule type" value="Genomic_DNA"/>
</dbReference>
<dbReference type="PROSITE" id="PS50968">
    <property type="entry name" value="BIOTINYL_LIPOYL"/>
    <property type="match status" value="1"/>
</dbReference>
<feature type="region of interest" description="Disordered" evidence="9">
    <location>
        <begin position="62"/>
        <end position="85"/>
    </location>
</feature>
<dbReference type="InterPro" id="IPR001249">
    <property type="entry name" value="AcCoA_biotinCC"/>
</dbReference>
<gene>
    <name evidence="11" type="ORF">BBF96_09175</name>
</gene>
<dbReference type="GO" id="GO:0006633">
    <property type="term" value="P:fatty acid biosynthetic process"/>
    <property type="evidence" value="ECO:0007669"/>
    <property type="project" value="UniProtKB-UniPathway"/>
</dbReference>
<evidence type="ECO:0000256" key="1">
    <source>
        <dbReference type="ARBA" id="ARBA00005194"/>
    </source>
</evidence>
<evidence type="ECO:0000256" key="4">
    <source>
        <dbReference type="ARBA" id="ARBA00022832"/>
    </source>
</evidence>
<dbReference type="SUPFAM" id="SSF51230">
    <property type="entry name" value="Single hybrid motif"/>
    <property type="match status" value="1"/>
</dbReference>
<evidence type="ECO:0000256" key="8">
    <source>
        <dbReference type="RuleBase" id="RU364072"/>
    </source>
</evidence>
<dbReference type="AlphaFoldDB" id="A0A3Q9HQX6"/>
<sequence>MNISEIKELIQLINETEITELELETEKTRLVLRKGGVQVELGQNQTIQVNPNPVPHAVGVLNATKTKEPESEEKPDKKGEPVKAPMVGTFYRAPRPGADPFVKVGDRVEVGQTLCIIEAMKLMNEIEAEFTGKIVDILVEDGQPVEYGQTLFIIDPEK</sequence>
<keyword evidence="4 8" id="KW-0276">Fatty acid metabolism</keyword>
<evidence type="ECO:0000256" key="9">
    <source>
        <dbReference type="SAM" id="MobiDB-lite"/>
    </source>
</evidence>
<dbReference type="PROSITE" id="PS00188">
    <property type="entry name" value="BIOTIN"/>
    <property type="match status" value="1"/>
</dbReference>
<dbReference type="GO" id="GO:0009317">
    <property type="term" value="C:acetyl-CoA carboxylase complex"/>
    <property type="evidence" value="ECO:0007669"/>
    <property type="project" value="InterPro"/>
</dbReference>
<evidence type="ECO:0000256" key="6">
    <source>
        <dbReference type="ARBA" id="ARBA00023160"/>
    </source>
</evidence>
<proteinExistence type="predicted"/>
<dbReference type="InterPro" id="IPR011053">
    <property type="entry name" value="Single_hybrid_motif"/>
</dbReference>
<dbReference type="OrthoDB" id="9811735at2"/>
<dbReference type="InterPro" id="IPR000089">
    <property type="entry name" value="Biotin_lipoyl"/>
</dbReference>
<name>A0A3Q9HQX6_9FIRM</name>
<keyword evidence="6 8" id="KW-0275">Fatty acid biosynthesis</keyword>
<feature type="domain" description="Lipoyl-binding" evidence="10">
    <location>
        <begin position="79"/>
        <end position="155"/>
    </location>
</feature>
<dbReference type="UniPathway" id="UPA00094"/>
<dbReference type="CDD" id="cd06850">
    <property type="entry name" value="biotinyl_domain"/>
    <property type="match status" value="1"/>
</dbReference>
<dbReference type="KEGG" id="aft:BBF96_09175"/>
<organism evidence="11 12">
    <name type="scientific">Anoxybacter fermentans</name>
    <dbReference type="NCBI Taxonomy" id="1323375"/>
    <lineage>
        <taxon>Bacteria</taxon>
        <taxon>Bacillati</taxon>
        <taxon>Bacillota</taxon>
        <taxon>Clostridia</taxon>
        <taxon>Halanaerobiales</taxon>
        <taxon>Anoxybacter</taxon>
    </lineage>
</organism>
<keyword evidence="7 8" id="KW-0092">Biotin</keyword>
<dbReference type="InterPro" id="IPR001882">
    <property type="entry name" value="Biotin_BS"/>
</dbReference>
<protein>
    <recommendedName>
        <fullName evidence="2 8">Biotin carboxyl carrier protein of acetyl-CoA carboxylase</fullName>
    </recommendedName>
</protein>
<dbReference type="NCBIfam" id="TIGR00531">
    <property type="entry name" value="BCCP"/>
    <property type="match status" value="1"/>
</dbReference>
<evidence type="ECO:0000313" key="11">
    <source>
        <dbReference type="EMBL" id="AZR73542.1"/>
    </source>
</evidence>
<keyword evidence="3 8" id="KW-0444">Lipid biosynthesis</keyword>
<reference evidence="11 12" key="1">
    <citation type="submission" date="2016-07" db="EMBL/GenBank/DDBJ databases">
        <title>Genome and transcriptome analysis of iron-reducing fermentative bacteria Anoxybacter fermentans.</title>
        <authorList>
            <person name="Zeng X."/>
            <person name="Shao Z."/>
        </authorList>
    </citation>
    <scope>NUCLEOTIDE SEQUENCE [LARGE SCALE GENOMIC DNA]</scope>
    <source>
        <strain evidence="11 12">DY22613</strain>
    </source>
</reference>
<dbReference type="Proteomes" id="UP000267250">
    <property type="component" value="Chromosome"/>
</dbReference>
<dbReference type="RefSeq" id="WP_127016884.1">
    <property type="nucleotide sequence ID" value="NZ_CP016379.1"/>
</dbReference>
<comment type="pathway">
    <text evidence="1 8">Lipid metabolism; fatty acid biosynthesis.</text>
</comment>
<dbReference type="PANTHER" id="PTHR45266:SF3">
    <property type="entry name" value="OXALOACETATE DECARBOXYLASE ALPHA CHAIN"/>
    <property type="match status" value="1"/>
</dbReference>
<dbReference type="PANTHER" id="PTHR45266">
    <property type="entry name" value="OXALOACETATE DECARBOXYLASE ALPHA CHAIN"/>
    <property type="match status" value="1"/>
</dbReference>
<evidence type="ECO:0000256" key="7">
    <source>
        <dbReference type="ARBA" id="ARBA00023267"/>
    </source>
</evidence>
<dbReference type="Pfam" id="PF00364">
    <property type="entry name" value="Biotin_lipoyl"/>
    <property type="match status" value="1"/>
</dbReference>
<evidence type="ECO:0000256" key="5">
    <source>
        <dbReference type="ARBA" id="ARBA00023098"/>
    </source>
</evidence>
<dbReference type="PRINTS" id="PR01071">
    <property type="entry name" value="ACOABIOTINCC"/>
</dbReference>
<keyword evidence="5 8" id="KW-0443">Lipid metabolism</keyword>
<feature type="compositionally biased region" description="Basic and acidic residues" evidence="9">
    <location>
        <begin position="65"/>
        <end position="81"/>
    </location>
</feature>
<accession>A0A3Q9HQX6</accession>
<dbReference type="GO" id="GO:0003989">
    <property type="term" value="F:acetyl-CoA carboxylase activity"/>
    <property type="evidence" value="ECO:0007669"/>
    <property type="project" value="InterPro"/>
</dbReference>
<keyword evidence="12" id="KW-1185">Reference proteome</keyword>
<evidence type="ECO:0000259" key="10">
    <source>
        <dbReference type="PROSITE" id="PS50968"/>
    </source>
</evidence>
<dbReference type="InterPro" id="IPR050709">
    <property type="entry name" value="Biotin_Carboxyl_Carrier/Decarb"/>
</dbReference>
<dbReference type="Gene3D" id="2.40.50.100">
    <property type="match status" value="1"/>
</dbReference>